<evidence type="ECO:0000313" key="2">
    <source>
        <dbReference type="EMBL" id="WPX96124.1"/>
    </source>
</evidence>
<dbReference type="RefSeq" id="WP_323733040.1">
    <property type="nucleotide sequence ID" value="NZ_CP110820.1"/>
</dbReference>
<name>A0ABZ0UK88_9RICK</name>
<dbReference type="Proteomes" id="UP001327219">
    <property type="component" value="Chromosome"/>
</dbReference>
<accession>A0ABZ0UK88</accession>
<dbReference type="EMBL" id="CP110820">
    <property type="protein sequence ID" value="WPX96124.1"/>
    <property type="molecule type" value="Genomic_DNA"/>
</dbReference>
<evidence type="ECO:0000259" key="1">
    <source>
        <dbReference type="PROSITE" id="PS51671"/>
    </source>
</evidence>
<dbReference type="SUPFAM" id="SSF55021">
    <property type="entry name" value="ACT-like"/>
    <property type="match status" value="1"/>
</dbReference>
<reference evidence="2 3" key="1">
    <citation type="submission" date="2022-11" db="EMBL/GenBank/DDBJ databases">
        <title>Host association and intracellularity evolved multiple times independently in the Rickettsiales.</title>
        <authorList>
            <person name="Castelli M."/>
            <person name="Nardi T."/>
            <person name="Gammuto L."/>
            <person name="Bellinzona G."/>
            <person name="Sabaneyeva E."/>
            <person name="Potekhin A."/>
            <person name="Serra V."/>
            <person name="Petroni G."/>
            <person name="Sassera D."/>
        </authorList>
    </citation>
    <scope>NUCLEOTIDE SEQUENCE [LARGE SCALE GENOMIC DNA]</scope>
    <source>
        <strain evidence="2 3">NDG2</strain>
    </source>
</reference>
<gene>
    <name evidence="2" type="ORF">Bandiella_00228</name>
</gene>
<keyword evidence="3" id="KW-1185">Reference proteome</keyword>
<protein>
    <submittedName>
        <fullName evidence="2">GTP pyrophosphokinase C-terminal domain protein</fullName>
    </submittedName>
</protein>
<dbReference type="Gene3D" id="3.30.70.260">
    <property type="match status" value="1"/>
</dbReference>
<dbReference type="PROSITE" id="PS51671">
    <property type="entry name" value="ACT"/>
    <property type="match status" value="1"/>
</dbReference>
<evidence type="ECO:0000313" key="3">
    <source>
        <dbReference type="Proteomes" id="UP001327219"/>
    </source>
</evidence>
<dbReference type="InterPro" id="IPR045865">
    <property type="entry name" value="ACT-like_dom_sf"/>
</dbReference>
<proteinExistence type="predicted"/>
<dbReference type="Pfam" id="PF13291">
    <property type="entry name" value="ACT_4"/>
    <property type="match status" value="1"/>
</dbReference>
<sequence>MKNWLVKIFFRKKVPEDELDESTVLYFADCCFPVKNDQAVKLLNNGMSYSVHRSICLKSSNPSDPQQKSTNFNWDVCKKIKLYKSKIAVLIENEIGNLKTVIDCIVCMRINIFSINTANIFEDFFECTIVVEIEDLVVLNRLLDELGELQAVYSAVRYLES</sequence>
<feature type="domain" description="ACT" evidence="1">
    <location>
        <begin position="86"/>
        <end position="161"/>
    </location>
</feature>
<organism evidence="2 3">
    <name type="scientific">Candidatus Bandiella euplotis</name>
    <dbReference type="NCBI Taxonomy" id="1664265"/>
    <lineage>
        <taxon>Bacteria</taxon>
        <taxon>Pseudomonadati</taxon>
        <taxon>Pseudomonadota</taxon>
        <taxon>Alphaproteobacteria</taxon>
        <taxon>Rickettsiales</taxon>
        <taxon>Candidatus Midichloriaceae</taxon>
        <taxon>Candidatus Bandiella</taxon>
    </lineage>
</organism>
<dbReference type="InterPro" id="IPR002912">
    <property type="entry name" value="ACT_dom"/>
</dbReference>